<dbReference type="OrthoDB" id="206574at2759"/>
<evidence type="ECO:0000256" key="13">
    <source>
        <dbReference type="ARBA" id="ARBA00023204"/>
    </source>
</evidence>
<dbReference type="InterPro" id="IPR013083">
    <property type="entry name" value="Znf_RING/FYVE/PHD"/>
</dbReference>
<comment type="pathway">
    <text evidence="3">Protein modification; protein ubiquitination.</text>
</comment>
<dbReference type="Gene3D" id="3.30.40.10">
    <property type="entry name" value="Zinc/RING finger domain, C3HC4 (zinc finger)"/>
    <property type="match status" value="1"/>
</dbReference>
<feature type="compositionally biased region" description="Low complexity" evidence="18">
    <location>
        <begin position="245"/>
        <end position="260"/>
    </location>
</feature>
<dbReference type="Proteomes" id="UP001165082">
    <property type="component" value="Unassembled WGS sequence"/>
</dbReference>
<dbReference type="GO" id="GO:0006513">
    <property type="term" value="P:protein monoubiquitination"/>
    <property type="evidence" value="ECO:0007669"/>
    <property type="project" value="InterPro"/>
</dbReference>
<dbReference type="GO" id="GO:0003697">
    <property type="term" value="F:single-stranded DNA binding"/>
    <property type="evidence" value="ECO:0007669"/>
    <property type="project" value="InterPro"/>
</dbReference>
<feature type="region of interest" description="Disordered" evidence="18">
    <location>
        <begin position="170"/>
        <end position="295"/>
    </location>
</feature>
<evidence type="ECO:0000256" key="12">
    <source>
        <dbReference type="ARBA" id="ARBA00023125"/>
    </source>
</evidence>
<evidence type="ECO:0000256" key="7">
    <source>
        <dbReference type="ARBA" id="ARBA00022723"/>
    </source>
</evidence>
<dbReference type="PANTHER" id="PTHR14134">
    <property type="entry name" value="E3 UBIQUITIN-PROTEIN LIGASE RAD18"/>
    <property type="match status" value="1"/>
</dbReference>
<evidence type="ECO:0000256" key="10">
    <source>
        <dbReference type="ARBA" id="ARBA00022786"/>
    </source>
</evidence>
<proteinExistence type="inferred from homology"/>
<keyword evidence="11" id="KW-0862">Zinc</keyword>
<dbReference type="SMART" id="SM00184">
    <property type="entry name" value="RING"/>
    <property type="match status" value="1"/>
</dbReference>
<evidence type="ECO:0000256" key="17">
    <source>
        <dbReference type="PROSITE-ProRule" id="PRU00175"/>
    </source>
</evidence>
<comment type="catalytic activity">
    <reaction evidence="1">
        <text>S-ubiquitinyl-[E2 ubiquitin-conjugating enzyme]-L-cysteine + [acceptor protein]-L-lysine = [E2 ubiquitin-conjugating enzyme]-L-cysteine + N(6)-ubiquitinyl-[acceptor protein]-L-lysine.</text>
        <dbReference type="EC" id="2.3.2.27"/>
    </reaction>
</comment>
<dbReference type="GO" id="GO:0006281">
    <property type="term" value="P:DNA repair"/>
    <property type="evidence" value="ECO:0007669"/>
    <property type="project" value="UniProtKB-KW"/>
</dbReference>
<reference evidence="20" key="1">
    <citation type="submission" date="2022-07" db="EMBL/GenBank/DDBJ databases">
        <title>Genome analysis of Parmales, a sister group of diatoms, reveals the evolutionary specialization of diatoms from phago-mixotrophs to photoautotrophs.</title>
        <authorList>
            <person name="Ban H."/>
            <person name="Sato S."/>
            <person name="Yoshikawa S."/>
            <person name="Kazumasa Y."/>
            <person name="Nakamura Y."/>
            <person name="Ichinomiya M."/>
            <person name="Saitoh K."/>
            <person name="Sato N."/>
            <person name="Blanc-Mathieu R."/>
            <person name="Endo H."/>
            <person name="Kuwata A."/>
            <person name="Ogata H."/>
        </authorList>
    </citation>
    <scope>NUCLEOTIDE SEQUENCE</scope>
</reference>
<dbReference type="InterPro" id="IPR017907">
    <property type="entry name" value="Znf_RING_CS"/>
</dbReference>
<dbReference type="GO" id="GO:0097505">
    <property type="term" value="C:Rad6-Rad18 complex"/>
    <property type="evidence" value="ECO:0007669"/>
    <property type="project" value="TreeGrafter"/>
</dbReference>
<dbReference type="EMBL" id="BRXZ01002130">
    <property type="protein sequence ID" value="GMH55149.1"/>
    <property type="molecule type" value="Genomic_DNA"/>
</dbReference>
<dbReference type="InterPro" id="IPR039577">
    <property type="entry name" value="Rad18"/>
</dbReference>
<dbReference type="AlphaFoldDB" id="A0A9W6ZRA7"/>
<evidence type="ECO:0000313" key="21">
    <source>
        <dbReference type="Proteomes" id="UP001165082"/>
    </source>
</evidence>
<keyword evidence="14" id="KW-0539">Nucleus</keyword>
<evidence type="ECO:0000256" key="11">
    <source>
        <dbReference type="ARBA" id="ARBA00022833"/>
    </source>
</evidence>
<dbReference type="Pfam" id="PF00097">
    <property type="entry name" value="zf-C3HC4"/>
    <property type="match status" value="1"/>
</dbReference>
<dbReference type="InterPro" id="IPR018957">
    <property type="entry name" value="Znf_C3HC4_RING-type"/>
</dbReference>
<evidence type="ECO:0000256" key="8">
    <source>
        <dbReference type="ARBA" id="ARBA00022763"/>
    </source>
</evidence>
<dbReference type="GO" id="GO:0006301">
    <property type="term" value="P:DNA damage tolerance"/>
    <property type="evidence" value="ECO:0007669"/>
    <property type="project" value="InterPro"/>
</dbReference>
<evidence type="ECO:0000256" key="15">
    <source>
        <dbReference type="ARBA" id="ARBA00031783"/>
    </source>
</evidence>
<comment type="caution">
    <text evidence="20">The sequence shown here is derived from an EMBL/GenBank/DDBJ whole genome shotgun (WGS) entry which is preliminary data.</text>
</comment>
<comment type="subcellular location">
    <subcellularLocation>
        <location evidence="2">Nucleus</location>
    </subcellularLocation>
</comment>
<keyword evidence="7" id="KW-0479">Metal-binding</keyword>
<evidence type="ECO:0000313" key="20">
    <source>
        <dbReference type="EMBL" id="GMH55149.1"/>
    </source>
</evidence>
<dbReference type="InterPro" id="IPR001841">
    <property type="entry name" value="Znf_RING"/>
</dbReference>
<keyword evidence="6" id="KW-0808">Transferase</keyword>
<evidence type="ECO:0000256" key="6">
    <source>
        <dbReference type="ARBA" id="ARBA00022679"/>
    </source>
</evidence>
<dbReference type="EC" id="2.3.2.27" evidence="5"/>
<keyword evidence="12" id="KW-0238">DNA-binding</keyword>
<evidence type="ECO:0000256" key="1">
    <source>
        <dbReference type="ARBA" id="ARBA00000900"/>
    </source>
</evidence>
<protein>
    <recommendedName>
        <fullName evidence="5">RING-type E3 ubiquitin transferase</fullName>
        <ecNumber evidence="5">2.3.2.27</ecNumber>
    </recommendedName>
    <alternativeName>
        <fullName evidence="15 16">RING-type E3 ubiquitin transferase RAD18</fullName>
    </alternativeName>
</protein>
<keyword evidence="21" id="KW-1185">Reference proteome</keyword>
<dbReference type="PANTHER" id="PTHR14134:SF2">
    <property type="entry name" value="E3 UBIQUITIN-PROTEIN LIGASE RAD18"/>
    <property type="match status" value="1"/>
</dbReference>
<gene>
    <name evidence="20" type="ORF">TrRE_jg1252</name>
</gene>
<feature type="compositionally biased region" description="Polar residues" evidence="18">
    <location>
        <begin position="267"/>
        <end position="276"/>
    </location>
</feature>
<keyword evidence="10" id="KW-0833">Ubl conjugation pathway</keyword>
<dbReference type="FunFam" id="3.30.40.10:FF:000172">
    <property type="entry name" value="E3 ubiquitin-protein ligase RAD18"/>
    <property type="match status" value="1"/>
</dbReference>
<evidence type="ECO:0000256" key="5">
    <source>
        <dbReference type="ARBA" id="ARBA00012483"/>
    </source>
</evidence>
<name>A0A9W6ZRA7_9STRA</name>
<dbReference type="GO" id="GO:0008270">
    <property type="term" value="F:zinc ion binding"/>
    <property type="evidence" value="ECO:0007669"/>
    <property type="project" value="UniProtKB-KW"/>
</dbReference>
<dbReference type="GO" id="GO:0005634">
    <property type="term" value="C:nucleus"/>
    <property type="evidence" value="ECO:0007669"/>
    <property type="project" value="UniProtKB-SubCell"/>
</dbReference>
<evidence type="ECO:0000256" key="3">
    <source>
        <dbReference type="ARBA" id="ARBA00004906"/>
    </source>
</evidence>
<dbReference type="GO" id="GO:0061630">
    <property type="term" value="F:ubiquitin protein ligase activity"/>
    <property type="evidence" value="ECO:0007669"/>
    <property type="project" value="UniProtKB-EC"/>
</dbReference>
<evidence type="ECO:0000256" key="18">
    <source>
        <dbReference type="SAM" id="MobiDB-lite"/>
    </source>
</evidence>
<keyword evidence="9 17" id="KW-0863">Zinc-finger</keyword>
<evidence type="ECO:0000256" key="16">
    <source>
        <dbReference type="ARBA" id="ARBA00082369"/>
    </source>
</evidence>
<organism evidence="20 21">
    <name type="scientific">Triparma retinervis</name>
    <dbReference type="NCBI Taxonomy" id="2557542"/>
    <lineage>
        <taxon>Eukaryota</taxon>
        <taxon>Sar</taxon>
        <taxon>Stramenopiles</taxon>
        <taxon>Ochrophyta</taxon>
        <taxon>Bolidophyceae</taxon>
        <taxon>Parmales</taxon>
        <taxon>Triparmaceae</taxon>
        <taxon>Triparma</taxon>
    </lineage>
</organism>
<sequence length="330" mass="36228">MELLNVLNEYDSEDEYTFISGPLQEDPLGSSLKDFEDCLRCPICHSFLSIPLMTPCSHTFCSTCIRSSIRLSVAALKGKSSRATCPVCREDVDERKLQPAKNMVNIVSKFKGIRKQLVDRLGKGGGAGVPEQAAEETEVTDHITNLATRCKRRDEMGGSKADEEALRKMQDKMKGGQGAKKTGLITPLTNTPDNPALAASSPPPQLSQANDEEGKTFKTRPQSPGKGEAGGVVETTEPLPPPPASKALKPTKNRPPASTKRPPPPTLRNSSDSDSITGPWDCPRCTYHNSTRTNPQAKCEMCDFERKDIIRKRRRRGRRGAKEDRDIVVL</sequence>
<evidence type="ECO:0000259" key="19">
    <source>
        <dbReference type="PROSITE" id="PS50089"/>
    </source>
</evidence>
<dbReference type="PROSITE" id="PS00518">
    <property type="entry name" value="ZF_RING_1"/>
    <property type="match status" value="1"/>
</dbReference>
<keyword evidence="8" id="KW-0227">DNA damage</keyword>
<evidence type="ECO:0000256" key="14">
    <source>
        <dbReference type="ARBA" id="ARBA00023242"/>
    </source>
</evidence>
<accession>A0A9W6ZRA7</accession>
<evidence type="ECO:0000256" key="2">
    <source>
        <dbReference type="ARBA" id="ARBA00004123"/>
    </source>
</evidence>
<dbReference type="SUPFAM" id="SSF57850">
    <property type="entry name" value="RING/U-box"/>
    <property type="match status" value="1"/>
</dbReference>
<evidence type="ECO:0000256" key="9">
    <source>
        <dbReference type="ARBA" id="ARBA00022771"/>
    </source>
</evidence>
<feature type="domain" description="RING-type" evidence="19">
    <location>
        <begin position="41"/>
        <end position="89"/>
    </location>
</feature>
<keyword evidence="13" id="KW-0234">DNA repair</keyword>
<evidence type="ECO:0000256" key="4">
    <source>
        <dbReference type="ARBA" id="ARBA00009506"/>
    </source>
</evidence>
<dbReference type="PROSITE" id="PS50089">
    <property type="entry name" value="ZF_RING_2"/>
    <property type="match status" value="1"/>
</dbReference>
<comment type="similarity">
    <text evidence="4">Belongs to the RAD18 family.</text>
</comment>